<organism evidence="1 2">
    <name type="scientific">Acidiferrimicrobium australe</name>
    <dbReference type="NCBI Taxonomy" id="2664430"/>
    <lineage>
        <taxon>Bacteria</taxon>
        <taxon>Bacillati</taxon>
        <taxon>Actinomycetota</taxon>
        <taxon>Acidimicrobiia</taxon>
        <taxon>Acidimicrobiales</taxon>
        <taxon>Acidimicrobiaceae</taxon>
        <taxon>Acidiferrimicrobium</taxon>
    </lineage>
</organism>
<dbReference type="Pfam" id="PF10944">
    <property type="entry name" value="DUF2630"/>
    <property type="match status" value="1"/>
</dbReference>
<protein>
    <submittedName>
        <fullName evidence="1">DUF2630 family protein</fullName>
    </submittedName>
</protein>
<sequence length="64" mass="7496">MEDAQIVQRIDELVEEEHRLERSHTDEPLDAEGLARLRHVEAQLDQAWDLLRRRRARRAAGGDP</sequence>
<dbReference type="Proteomes" id="UP000437736">
    <property type="component" value="Unassembled WGS sequence"/>
</dbReference>
<gene>
    <name evidence="1" type="ORF">GHK86_10645</name>
</gene>
<evidence type="ECO:0000313" key="1">
    <source>
        <dbReference type="EMBL" id="MST33176.1"/>
    </source>
</evidence>
<dbReference type="EMBL" id="WJHE01000508">
    <property type="protein sequence ID" value="MST33176.1"/>
    <property type="molecule type" value="Genomic_DNA"/>
</dbReference>
<keyword evidence="2" id="KW-1185">Reference proteome</keyword>
<proteinExistence type="predicted"/>
<name>A0ABW9QUZ7_9ACTN</name>
<comment type="caution">
    <text evidence="1">The sequence shown here is derived from an EMBL/GenBank/DDBJ whole genome shotgun (WGS) entry which is preliminary data.</text>
</comment>
<dbReference type="InterPro" id="IPR020311">
    <property type="entry name" value="Uncharacterised_Rv0898c"/>
</dbReference>
<reference evidence="1 2" key="1">
    <citation type="submission" date="2019-11" db="EMBL/GenBank/DDBJ databases">
        <title>Acidiferrimicrobium australis gen. nov., sp. nov., an acidophilic and obligately heterotrophic, member of the Actinobacteria that catalyses dissimilatory oxido- reduction of iron isolated from metal-rich acidic water in Chile.</title>
        <authorList>
            <person name="Gonzalez D."/>
            <person name="Huber K."/>
            <person name="Hedrich S."/>
            <person name="Rojas-Villalobos C."/>
            <person name="Quatrini R."/>
            <person name="Dinamarca M.A."/>
            <person name="Schwarz A."/>
            <person name="Canales C."/>
            <person name="Nancucheo I."/>
        </authorList>
    </citation>
    <scope>NUCLEOTIDE SEQUENCE [LARGE SCALE GENOMIC DNA]</scope>
    <source>
        <strain evidence="1 2">USS-CCA1</strain>
    </source>
</reference>
<accession>A0ABW9QUZ7</accession>
<feature type="non-terminal residue" evidence="1">
    <location>
        <position position="64"/>
    </location>
</feature>
<evidence type="ECO:0000313" key="2">
    <source>
        <dbReference type="Proteomes" id="UP000437736"/>
    </source>
</evidence>